<organism evidence="1 2">
    <name type="scientific">Methanocella conradii (strain DSM 24694 / JCM 17849 / CGMCC 1.5162 / HZ254)</name>
    <dbReference type="NCBI Taxonomy" id="1041930"/>
    <lineage>
        <taxon>Archaea</taxon>
        <taxon>Methanobacteriati</taxon>
        <taxon>Methanobacteriota</taxon>
        <taxon>Stenosarchaea group</taxon>
        <taxon>Methanomicrobia</taxon>
        <taxon>Methanocellales</taxon>
        <taxon>Methanocellaceae</taxon>
        <taxon>Methanocella</taxon>
    </lineage>
</organism>
<reference evidence="1 2" key="1">
    <citation type="journal article" date="2012" name="J. Bacteriol.">
        <title>Complete genome sequence of a thermophilic methanogen, Methanocella conradii HZ254, isolated from Chinese rice field soil.</title>
        <authorList>
            <person name="Lu Z."/>
            <person name="Lu Y."/>
        </authorList>
    </citation>
    <scope>NUCLEOTIDE SEQUENCE [LARGE SCALE GENOMIC DNA]</scope>
    <source>
        <strain evidence="2">DSM 24694 / JCM 17849 / CGMCC 1.5162 / HZ254</strain>
    </source>
</reference>
<accession>H8I676</accession>
<dbReference type="HOGENOM" id="CLU_2597699_0_0_2"/>
<keyword evidence="2" id="KW-1185">Reference proteome</keyword>
<proteinExistence type="predicted"/>
<dbReference type="EMBL" id="CP003243">
    <property type="protein sequence ID" value="AFD00723.1"/>
    <property type="molecule type" value="Genomic_DNA"/>
</dbReference>
<gene>
    <name evidence="1" type="ordered locus">Mtc_1983</name>
</gene>
<sequence length="79" mass="8594">MWVTVLASQPSESMPTEMTFCIFSPGFPIWPMVSTFLLKSSACSFLVILWVSPVSSVSPLLANSPDSAISSTLESMCRM</sequence>
<evidence type="ECO:0000313" key="1">
    <source>
        <dbReference type="EMBL" id="AFD00723.1"/>
    </source>
</evidence>
<dbReference type="Proteomes" id="UP000005233">
    <property type="component" value="Chromosome"/>
</dbReference>
<dbReference type="AlphaFoldDB" id="H8I676"/>
<name>H8I676_METCZ</name>
<protein>
    <submittedName>
        <fullName evidence="1">Uncharacterized protein</fullName>
    </submittedName>
</protein>
<dbReference type="KEGG" id="mez:Mtc_1983"/>
<evidence type="ECO:0000313" key="2">
    <source>
        <dbReference type="Proteomes" id="UP000005233"/>
    </source>
</evidence>